<dbReference type="EMBL" id="JAIQCV010000013">
    <property type="protein sequence ID" value="KAH1031554.1"/>
    <property type="molecule type" value="Genomic_DNA"/>
</dbReference>
<organism evidence="2 3">
    <name type="scientific">Gossypium stocksii</name>
    <dbReference type="NCBI Taxonomy" id="47602"/>
    <lineage>
        <taxon>Eukaryota</taxon>
        <taxon>Viridiplantae</taxon>
        <taxon>Streptophyta</taxon>
        <taxon>Embryophyta</taxon>
        <taxon>Tracheophyta</taxon>
        <taxon>Spermatophyta</taxon>
        <taxon>Magnoliopsida</taxon>
        <taxon>eudicotyledons</taxon>
        <taxon>Gunneridae</taxon>
        <taxon>Pentapetalae</taxon>
        <taxon>rosids</taxon>
        <taxon>malvids</taxon>
        <taxon>Malvales</taxon>
        <taxon>Malvaceae</taxon>
        <taxon>Malvoideae</taxon>
        <taxon>Gossypium</taxon>
    </lineage>
</organism>
<feature type="compositionally biased region" description="Polar residues" evidence="1">
    <location>
        <begin position="87"/>
        <end position="100"/>
    </location>
</feature>
<protein>
    <submittedName>
        <fullName evidence="2">Uncharacterized protein</fullName>
    </submittedName>
</protein>
<proteinExistence type="predicted"/>
<dbReference type="Proteomes" id="UP000828251">
    <property type="component" value="Unassembled WGS sequence"/>
</dbReference>
<dbReference type="OrthoDB" id="10319800at2759"/>
<feature type="compositionally biased region" description="Basic and acidic residues" evidence="1">
    <location>
        <begin position="57"/>
        <end position="66"/>
    </location>
</feature>
<name>A0A9D3U7Y8_9ROSI</name>
<evidence type="ECO:0000256" key="1">
    <source>
        <dbReference type="SAM" id="MobiDB-lite"/>
    </source>
</evidence>
<dbReference type="AlphaFoldDB" id="A0A9D3U7Y8"/>
<comment type="caution">
    <text evidence="2">The sequence shown here is derived from an EMBL/GenBank/DDBJ whole genome shotgun (WGS) entry which is preliminary data.</text>
</comment>
<evidence type="ECO:0000313" key="2">
    <source>
        <dbReference type="EMBL" id="KAH1031554.1"/>
    </source>
</evidence>
<evidence type="ECO:0000313" key="3">
    <source>
        <dbReference type="Proteomes" id="UP000828251"/>
    </source>
</evidence>
<reference evidence="2 3" key="1">
    <citation type="journal article" date="2021" name="Plant Biotechnol. J.">
        <title>Multi-omics assisted identification of the key and species-specific regulatory components of drought-tolerant mechanisms in Gossypium stocksii.</title>
        <authorList>
            <person name="Yu D."/>
            <person name="Ke L."/>
            <person name="Zhang D."/>
            <person name="Wu Y."/>
            <person name="Sun Y."/>
            <person name="Mei J."/>
            <person name="Sun J."/>
            <person name="Sun Y."/>
        </authorList>
    </citation>
    <scope>NUCLEOTIDE SEQUENCE [LARGE SCALE GENOMIC DNA]</scope>
    <source>
        <strain evidence="3">cv. E1</strain>
        <tissue evidence="2">Leaf</tissue>
    </source>
</reference>
<sequence>MVLTEKDHCKRFRSGLICETRVYLVAQNTKLFDEIMEKVKAIEEHLAEPSHSIVVETSKKASDGAPRHRPNRGRDNYSFGRGARHGSQPSQSKQQSNVVTSTGGSGWLICAHYDRRHPEECHKLSGGYFKLGSKEHLLRDSPNRVEVSQTQSSAPVFAPINSCGYGRVKPVGYTDLCHTTSHTLCVRLYGAY</sequence>
<gene>
    <name evidence="2" type="ORF">J1N35_043728</name>
</gene>
<feature type="region of interest" description="Disordered" evidence="1">
    <location>
        <begin position="52"/>
        <end position="100"/>
    </location>
</feature>
<accession>A0A9D3U7Y8</accession>
<keyword evidence="3" id="KW-1185">Reference proteome</keyword>